<dbReference type="GO" id="GO:0016829">
    <property type="term" value="F:lyase activity"/>
    <property type="evidence" value="ECO:0007669"/>
    <property type="project" value="UniProtKB-KW"/>
</dbReference>
<dbReference type="InParanoid" id="A0A6M4H9V3"/>
<sequence>MMVSSTKREGIAALGLERPEKGNALSAEMVADLHAALVTAIGDPDVHTVVFRGAGTHFCTGFDLSALETETDDSLAERFIALEKLLQAVWHAPVRTVAVAQGRTWGAGADLFASCDVRVAGADTNIRFPGSAFGIVLGTRRLAELIGWDRARPFVTEGASCNALEALRAGIATRIGIEAWLAESPPPVIVDRETHAAIRAVARGDHRVEDLASLERSARRPGLRQRIVDYRARLKK</sequence>
<evidence type="ECO:0000256" key="2">
    <source>
        <dbReference type="ARBA" id="ARBA00023239"/>
    </source>
</evidence>
<evidence type="ECO:0000313" key="3">
    <source>
        <dbReference type="EMBL" id="QJR16549.1"/>
    </source>
</evidence>
<organism evidence="3 4">
    <name type="scientific">Usitatibacter palustris</name>
    <dbReference type="NCBI Taxonomy" id="2732487"/>
    <lineage>
        <taxon>Bacteria</taxon>
        <taxon>Pseudomonadati</taxon>
        <taxon>Pseudomonadota</taxon>
        <taxon>Betaproteobacteria</taxon>
        <taxon>Nitrosomonadales</taxon>
        <taxon>Usitatibacteraceae</taxon>
        <taxon>Usitatibacter</taxon>
    </lineage>
</organism>
<dbReference type="GO" id="GO:0006635">
    <property type="term" value="P:fatty acid beta-oxidation"/>
    <property type="evidence" value="ECO:0007669"/>
    <property type="project" value="TreeGrafter"/>
</dbReference>
<keyword evidence="4" id="KW-1185">Reference proteome</keyword>
<dbReference type="CDD" id="cd06558">
    <property type="entry name" value="crotonase-like"/>
    <property type="match status" value="1"/>
</dbReference>
<dbReference type="PANTHER" id="PTHR11941">
    <property type="entry name" value="ENOYL-COA HYDRATASE-RELATED"/>
    <property type="match status" value="1"/>
</dbReference>
<keyword evidence="3" id="KW-0413">Isomerase</keyword>
<dbReference type="PANTHER" id="PTHR11941:SF169">
    <property type="entry name" value="(7AS)-7A-METHYL-1,5-DIOXO-2,3,5,6,7,7A-HEXAHYDRO-1H-INDENE-CARBOXYL-COA HYDROLASE"/>
    <property type="match status" value="1"/>
</dbReference>
<protein>
    <submittedName>
        <fullName evidence="3">Fatty acid oxidation complex subunit alpha</fullName>
        <ecNumber evidence="3">5.3.3.8</ecNumber>
    </submittedName>
</protein>
<name>A0A6M4H9V3_9PROT</name>
<keyword evidence="1" id="KW-0443">Lipid metabolism</keyword>
<dbReference type="Gene3D" id="3.90.226.10">
    <property type="entry name" value="2-enoyl-CoA Hydratase, Chain A, domain 1"/>
    <property type="match status" value="1"/>
</dbReference>
<dbReference type="InterPro" id="IPR029045">
    <property type="entry name" value="ClpP/crotonase-like_dom_sf"/>
</dbReference>
<dbReference type="Pfam" id="PF00378">
    <property type="entry name" value="ECH_1"/>
    <property type="match status" value="1"/>
</dbReference>
<dbReference type="InterPro" id="IPR001753">
    <property type="entry name" value="Enoyl-CoA_hydra/iso"/>
</dbReference>
<dbReference type="RefSeq" id="WP_212758117.1">
    <property type="nucleotide sequence ID" value="NZ_CP053073.1"/>
</dbReference>
<accession>A0A6M4H9V3</accession>
<evidence type="ECO:0000256" key="1">
    <source>
        <dbReference type="ARBA" id="ARBA00023098"/>
    </source>
</evidence>
<dbReference type="EC" id="5.3.3.8" evidence="3"/>
<keyword evidence="2" id="KW-0456">Lyase</keyword>
<proteinExistence type="predicted"/>
<dbReference type="KEGG" id="upl:DSM104440_03384"/>
<dbReference type="AlphaFoldDB" id="A0A6M4H9V3"/>
<dbReference type="EMBL" id="CP053073">
    <property type="protein sequence ID" value="QJR16549.1"/>
    <property type="molecule type" value="Genomic_DNA"/>
</dbReference>
<dbReference type="GO" id="GO:0004165">
    <property type="term" value="F:delta(3)-delta(2)-enoyl-CoA isomerase activity"/>
    <property type="evidence" value="ECO:0007669"/>
    <property type="project" value="UniProtKB-EC"/>
</dbReference>
<dbReference type="SUPFAM" id="SSF52096">
    <property type="entry name" value="ClpP/crotonase"/>
    <property type="match status" value="1"/>
</dbReference>
<dbReference type="Proteomes" id="UP000503096">
    <property type="component" value="Chromosome"/>
</dbReference>
<reference evidence="3 4" key="1">
    <citation type="submission" date="2020-04" db="EMBL/GenBank/DDBJ databases">
        <title>Usitatibacter rugosus gen. nov., sp. nov. and Usitatibacter palustris sp. nov., novel members of Usitatibacteraceae fam. nov. within the order Nitrosomonadales isolated from soil.</title>
        <authorList>
            <person name="Huber K.J."/>
            <person name="Neumann-Schaal M."/>
            <person name="Geppert A."/>
            <person name="Luckner M."/>
            <person name="Wanner G."/>
            <person name="Overmann J."/>
        </authorList>
    </citation>
    <scope>NUCLEOTIDE SEQUENCE [LARGE SCALE GENOMIC DNA]</scope>
    <source>
        <strain evidence="3 4">Swamp67</strain>
    </source>
</reference>
<evidence type="ECO:0000313" key="4">
    <source>
        <dbReference type="Proteomes" id="UP000503096"/>
    </source>
</evidence>
<gene>
    <name evidence="3" type="primary">fadB_2</name>
    <name evidence="3" type="ORF">DSM104440_03384</name>
</gene>